<evidence type="ECO:0000313" key="2">
    <source>
        <dbReference type="EMBL" id="MBC4014931.1"/>
    </source>
</evidence>
<protein>
    <submittedName>
        <fullName evidence="2">Uncharacterized protein</fullName>
    </submittedName>
</protein>
<organism evidence="2 3">
    <name type="scientific">Siccirubricoccus deserti</name>
    <dbReference type="NCBI Taxonomy" id="2013562"/>
    <lineage>
        <taxon>Bacteria</taxon>
        <taxon>Pseudomonadati</taxon>
        <taxon>Pseudomonadota</taxon>
        <taxon>Alphaproteobacteria</taxon>
        <taxon>Acetobacterales</taxon>
        <taxon>Roseomonadaceae</taxon>
        <taxon>Siccirubricoccus</taxon>
    </lineage>
</organism>
<evidence type="ECO:0000313" key="3">
    <source>
        <dbReference type="Proteomes" id="UP000600101"/>
    </source>
</evidence>
<reference evidence="2" key="1">
    <citation type="submission" date="2020-08" db="EMBL/GenBank/DDBJ databases">
        <authorList>
            <person name="Hu Y."/>
            <person name="Nguyen S.V."/>
            <person name="Li F."/>
            <person name="Fanning S."/>
        </authorList>
    </citation>
    <scope>NUCLEOTIDE SEQUENCE</scope>
    <source>
        <strain evidence="2">SYSU D8009</strain>
    </source>
</reference>
<dbReference type="Proteomes" id="UP000600101">
    <property type="component" value="Unassembled WGS sequence"/>
</dbReference>
<keyword evidence="1" id="KW-0472">Membrane</keyword>
<name>A0A9X0QW04_9PROT</name>
<keyword evidence="1" id="KW-1133">Transmembrane helix</keyword>
<proteinExistence type="predicted"/>
<accession>A0A9X0QW04</accession>
<keyword evidence="3" id="KW-1185">Reference proteome</keyword>
<gene>
    <name evidence="2" type="ORF">H7965_06295</name>
</gene>
<evidence type="ECO:0000256" key="1">
    <source>
        <dbReference type="SAM" id="Phobius"/>
    </source>
</evidence>
<keyword evidence="1" id="KW-0812">Transmembrane</keyword>
<dbReference type="EMBL" id="JACOMF010000005">
    <property type="protein sequence ID" value="MBC4014931.1"/>
    <property type="molecule type" value="Genomic_DNA"/>
</dbReference>
<dbReference type="AlphaFoldDB" id="A0A9X0QW04"/>
<comment type="caution">
    <text evidence="2">The sequence shown here is derived from an EMBL/GenBank/DDBJ whole genome shotgun (WGS) entry which is preliminary data.</text>
</comment>
<feature type="transmembrane region" description="Helical" evidence="1">
    <location>
        <begin position="36"/>
        <end position="61"/>
    </location>
</feature>
<dbReference type="RefSeq" id="WP_186769708.1">
    <property type="nucleotide sequence ID" value="NZ_JACOMF010000005.1"/>
</dbReference>
<sequence length="62" mass="6726">MARITHRLASGRLDAEALRGTAEPFRQILAMRVLDLAALMLRAMAILLLLSPILVGILLAFG</sequence>